<reference evidence="1" key="1">
    <citation type="journal article" date="2009" name="Plant Mol. Biol.">
        <title>Insights into corn genes derived from large-scale cDNA sequencing.</title>
        <authorList>
            <person name="Alexandrov N.N."/>
            <person name="Brover V.V."/>
            <person name="Freidin S."/>
            <person name="Troukhan M.E."/>
            <person name="Tatarinova T.V."/>
            <person name="Zhang H."/>
            <person name="Swaller T.J."/>
            <person name="Lu Y.P."/>
            <person name="Bouck J."/>
            <person name="Flavell R.B."/>
            <person name="Feldmann K.A."/>
        </authorList>
    </citation>
    <scope>NUCLEOTIDE SEQUENCE</scope>
</reference>
<sequence length="138" mass="14990">MLPDKRHPLPRPTRRRVGRASLQPFLEHWREPFTWCGAGIVVGDLCAVGSAKVAASAPTVRQHGAASLFADPQLATPPAAASELLAPLAFLLPFNRQAFPGSITQLGDVCRYLHIGNDRCDRFRFSGDAWSGSPDQSK</sequence>
<accession>B6SWW3</accession>
<evidence type="ECO:0000313" key="1">
    <source>
        <dbReference type="EMBL" id="ACG29346.1"/>
    </source>
</evidence>
<name>B6SWW3_MAIZE</name>
<dbReference type="HOGENOM" id="CLU_1858182_0_0_1"/>
<dbReference type="GeneID" id="100275633"/>
<proteinExistence type="evidence at transcript level"/>
<dbReference type="RefSeq" id="NP_001143152.1">
    <property type="nucleotide sequence ID" value="NM_001149680.1"/>
</dbReference>
<organism evidence="1">
    <name type="scientific">Zea mays</name>
    <name type="common">Maize</name>
    <dbReference type="NCBI Taxonomy" id="4577"/>
    <lineage>
        <taxon>Eukaryota</taxon>
        <taxon>Viridiplantae</taxon>
        <taxon>Streptophyta</taxon>
        <taxon>Embryophyta</taxon>
        <taxon>Tracheophyta</taxon>
        <taxon>Spermatophyta</taxon>
        <taxon>Magnoliopsida</taxon>
        <taxon>Liliopsida</taxon>
        <taxon>Poales</taxon>
        <taxon>Poaceae</taxon>
        <taxon>PACMAD clade</taxon>
        <taxon>Panicoideae</taxon>
        <taxon>Andropogonodae</taxon>
        <taxon>Andropogoneae</taxon>
        <taxon>Tripsacinae</taxon>
        <taxon>Zea</taxon>
    </lineage>
</organism>
<dbReference type="KEGG" id="zma:100275633"/>
<dbReference type="EMBL" id="EU957228">
    <property type="protein sequence ID" value="ACG29346.1"/>
    <property type="molecule type" value="mRNA"/>
</dbReference>
<dbReference type="AlphaFoldDB" id="B6SWW3"/>
<protein>
    <recommendedName>
        <fullName evidence="2">Sister chromatid cohesion 1 protein 4</fullName>
    </recommendedName>
</protein>
<evidence type="ECO:0008006" key="2">
    <source>
        <dbReference type="Google" id="ProtNLM"/>
    </source>
</evidence>
<dbReference type="EMBL" id="EU957261">
    <property type="protein sequence ID" value="ACG29379.1"/>
    <property type="molecule type" value="mRNA"/>
</dbReference>